<reference evidence="1" key="1">
    <citation type="journal article" date="2014" name="Front. Microbiol.">
        <title>High frequency of phylogenetically diverse reductive dehalogenase-homologous genes in deep subseafloor sedimentary metagenomes.</title>
        <authorList>
            <person name="Kawai M."/>
            <person name="Futagami T."/>
            <person name="Toyoda A."/>
            <person name="Takaki Y."/>
            <person name="Nishi S."/>
            <person name="Hori S."/>
            <person name="Arai W."/>
            <person name="Tsubouchi T."/>
            <person name="Morono Y."/>
            <person name="Uchiyama I."/>
            <person name="Ito T."/>
            <person name="Fujiyama A."/>
            <person name="Inagaki F."/>
            <person name="Takami H."/>
        </authorList>
    </citation>
    <scope>NUCLEOTIDE SEQUENCE</scope>
    <source>
        <strain evidence="1">Expedition CK06-06</strain>
    </source>
</reference>
<dbReference type="AlphaFoldDB" id="X1RUT8"/>
<name>X1RUT8_9ZZZZ</name>
<organism evidence="1">
    <name type="scientific">marine sediment metagenome</name>
    <dbReference type="NCBI Taxonomy" id="412755"/>
    <lineage>
        <taxon>unclassified sequences</taxon>
        <taxon>metagenomes</taxon>
        <taxon>ecological metagenomes</taxon>
    </lineage>
</organism>
<sequence length="31" mass="3469">NEEGKEVPGGVYLYTLRAGAYTETRKLLLIN</sequence>
<protein>
    <submittedName>
        <fullName evidence="1">Uncharacterized protein</fullName>
    </submittedName>
</protein>
<gene>
    <name evidence="1" type="ORF">S12H4_21607</name>
</gene>
<accession>X1RUT8</accession>
<dbReference type="EMBL" id="BARW01011136">
    <property type="protein sequence ID" value="GAI84443.1"/>
    <property type="molecule type" value="Genomic_DNA"/>
</dbReference>
<feature type="non-terminal residue" evidence="1">
    <location>
        <position position="1"/>
    </location>
</feature>
<comment type="caution">
    <text evidence="1">The sequence shown here is derived from an EMBL/GenBank/DDBJ whole genome shotgun (WGS) entry which is preliminary data.</text>
</comment>
<proteinExistence type="predicted"/>
<evidence type="ECO:0000313" key="1">
    <source>
        <dbReference type="EMBL" id="GAI84443.1"/>
    </source>
</evidence>